<dbReference type="InterPro" id="IPR015482">
    <property type="entry name" value="Syntrophin"/>
</dbReference>
<dbReference type="Pfam" id="PF23012">
    <property type="entry name" value="Syntrophin_4th"/>
    <property type="match status" value="1"/>
</dbReference>
<dbReference type="GO" id="GO:0005856">
    <property type="term" value="C:cytoskeleton"/>
    <property type="evidence" value="ECO:0007669"/>
    <property type="project" value="UniProtKB-SubCell"/>
</dbReference>
<dbReference type="PANTHER" id="PTHR10554">
    <property type="entry name" value="SYNTROPHIN"/>
    <property type="match status" value="1"/>
</dbReference>
<dbReference type="Gene3D" id="2.30.42.10">
    <property type="match status" value="1"/>
</dbReference>
<sequence length="435" mass="48352">MDFRTACEETKTGICLLQDGAQEPFKVRLHLAKDLLMIQEQDVICVSGEPFYSGERTVTIRRQAVGGFGLSIKGGAEHNIPVVISKISKEQRAELSGLLFIGDAILQINGINVRKCRHEEVVQVLRNAGEEVTLTVSFLKRAPAFLKLPLNEDCACAPSDQSSGTSSPLCDSGLHLNFHPNNTDTLSCSSWPASPGLRWEKRWCDLRLIPLLHSRFSQYVPGTDLSRQNAFQVTAVDGVCSGIIQCLSAEDSLDWLQAIATNISNLTKHNIKKINRNFPVNQQIVYMGWCEAREQDALQDRVYLPTFLALRGSCLYKFLAPPVTTWDWTRAEKTFSVYEIMCKILKAVLWRYKFSQLKGSSDDGKSKIKFLFQNPDTKQIEAKELEFSNLFAVLHCIHSFFAAKVACLDPLFLGSQAAASAASSSSMSSKAKSLT</sequence>
<evidence type="ECO:0000313" key="7">
    <source>
        <dbReference type="Ensembl" id="ENSSSCP00000065399.2"/>
    </source>
</evidence>
<keyword evidence="4" id="KW-0009">Actin-binding</keyword>
<dbReference type="SUPFAM" id="SSF50156">
    <property type="entry name" value="PDZ domain-like"/>
    <property type="match status" value="1"/>
</dbReference>
<keyword evidence="5" id="KW-0206">Cytoskeleton</keyword>
<comment type="similarity">
    <text evidence="2">Belongs to the syntrophin family.</text>
</comment>
<dbReference type="CDD" id="cd06801">
    <property type="entry name" value="PDZ_syntrophin-like"/>
    <property type="match status" value="1"/>
</dbReference>
<evidence type="ECO:0000256" key="5">
    <source>
        <dbReference type="ARBA" id="ARBA00023212"/>
    </source>
</evidence>
<accession>A0A5G2QKN8</accession>
<organism evidence="7 8">
    <name type="scientific">Sus scrofa</name>
    <name type="common">Pig</name>
    <dbReference type="NCBI Taxonomy" id="9823"/>
    <lineage>
        <taxon>Eukaryota</taxon>
        <taxon>Metazoa</taxon>
        <taxon>Chordata</taxon>
        <taxon>Craniata</taxon>
        <taxon>Vertebrata</taxon>
        <taxon>Euteleostomi</taxon>
        <taxon>Mammalia</taxon>
        <taxon>Eutheria</taxon>
        <taxon>Laurasiatheria</taxon>
        <taxon>Artiodactyla</taxon>
        <taxon>Suina</taxon>
        <taxon>Suidae</taxon>
        <taxon>Sus</taxon>
    </lineage>
</organism>
<dbReference type="GeneTree" id="ENSGT00950000182863"/>
<reference evidence="7" key="4">
    <citation type="submission" date="2025-09" db="UniProtKB">
        <authorList>
            <consortium name="Ensembl"/>
        </authorList>
    </citation>
    <scope>IDENTIFICATION</scope>
</reference>
<dbReference type="Bgee" id="ENSSSCG00000034495">
    <property type="expression patterns" value="Expressed in hippocampal formation and 17 other cell types or tissues"/>
</dbReference>
<dbReference type="GO" id="GO:0005198">
    <property type="term" value="F:structural molecule activity"/>
    <property type="evidence" value="ECO:0007669"/>
    <property type="project" value="InterPro"/>
</dbReference>
<dbReference type="InterPro" id="IPR055108">
    <property type="entry name" value="Syntrophin_4th"/>
</dbReference>
<evidence type="ECO:0000313" key="9">
    <source>
        <dbReference type="VGNC" id="VGNC:93299"/>
    </source>
</evidence>
<evidence type="ECO:0000256" key="4">
    <source>
        <dbReference type="ARBA" id="ARBA00023203"/>
    </source>
</evidence>
<proteinExistence type="inferred from homology"/>
<dbReference type="Ensembl" id="ENSSSCT00000082225.2">
    <property type="protein sequence ID" value="ENSSSCP00000065399.2"/>
    <property type="gene ID" value="ENSSSCG00000034495.3"/>
</dbReference>
<evidence type="ECO:0000313" key="8">
    <source>
        <dbReference type="Proteomes" id="UP000008227"/>
    </source>
</evidence>
<name>A0A5G2QKN8_PIG</name>
<keyword evidence="8" id="KW-1185">Reference proteome</keyword>
<dbReference type="InterPro" id="IPR001478">
    <property type="entry name" value="PDZ"/>
</dbReference>
<evidence type="ECO:0000256" key="3">
    <source>
        <dbReference type="ARBA" id="ARBA00022490"/>
    </source>
</evidence>
<dbReference type="PROSITE" id="PS50106">
    <property type="entry name" value="PDZ"/>
    <property type="match status" value="1"/>
</dbReference>
<evidence type="ECO:0000259" key="6">
    <source>
        <dbReference type="PROSITE" id="PS50106"/>
    </source>
</evidence>
<dbReference type="SUPFAM" id="SSF50729">
    <property type="entry name" value="PH domain-like"/>
    <property type="match status" value="1"/>
</dbReference>
<dbReference type="Pfam" id="PF00595">
    <property type="entry name" value="PDZ"/>
    <property type="match status" value="1"/>
</dbReference>
<comment type="subcellular location">
    <subcellularLocation>
        <location evidence="1">Cytoplasm</location>
        <location evidence="1">Cytoskeleton</location>
    </subcellularLocation>
</comment>
<dbReference type="GO" id="GO:0016013">
    <property type="term" value="C:syntrophin complex"/>
    <property type="evidence" value="ECO:0007669"/>
    <property type="project" value="UniProtKB-ARBA"/>
</dbReference>
<reference evidence="8" key="1">
    <citation type="submission" date="2009-11" db="EMBL/GenBank/DDBJ databases">
        <authorList>
            <consortium name="Porcine genome sequencing project"/>
        </authorList>
    </citation>
    <scope>NUCLEOTIDE SEQUENCE [LARGE SCALE GENOMIC DNA]</scope>
    <source>
        <strain evidence="8">Duroc</strain>
    </source>
</reference>
<dbReference type="VGNC" id="VGNC:93299">
    <property type="gene designation" value="SNTG1"/>
</dbReference>
<dbReference type="Proteomes" id="UP000008227">
    <property type="component" value="Chromosome 4"/>
</dbReference>
<dbReference type="SMART" id="SM00228">
    <property type="entry name" value="PDZ"/>
    <property type="match status" value="1"/>
</dbReference>
<dbReference type="ExpressionAtlas" id="A0A5G2QKN8">
    <property type="expression patterns" value="baseline"/>
</dbReference>
<gene>
    <name evidence="7 9" type="primary">SNTG1</name>
</gene>
<reference evidence="7" key="3">
    <citation type="submission" date="2025-08" db="UniProtKB">
        <authorList>
            <consortium name="Ensembl"/>
        </authorList>
    </citation>
    <scope>IDENTIFICATION</scope>
</reference>
<dbReference type="FunFam" id="2.30.42.10:FF:000080">
    <property type="entry name" value="Syntrophin gamma 1"/>
    <property type="match status" value="1"/>
</dbReference>
<reference evidence="7" key="2">
    <citation type="journal article" date="2020" name="Gigascience">
        <title>An improved pig reference genome sequence to enable pig genetics and genomics research.</title>
        <authorList>
            <person name="Warr A."/>
            <person name="Affara N."/>
            <person name="Aken B."/>
            <person name="Beiki H."/>
            <person name="Bickhart D.M."/>
            <person name="Billis K."/>
            <person name="Chow W."/>
            <person name="Eory L."/>
            <person name="Finlayson H.A."/>
            <person name="Flicek P."/>
            <person name="Giron C.G."/>
            <person name="Griffin D.K."/>
            <person name="Hall R."/>
            <person name="Hannum G."/>
            <person name="Hourlier T."/>
            <person name="Howe K."/>
            <person name="Hume D.A."/>
            <person name="Izuogu O."/>
            <person name="Kim K."/>
            <person name="Koren S."/>
            <person name="Liu H."/>
            <person name="Manchanda N."/>
            <person name="Martin F.J."/>
            <person name="Nonneman D.J."/>
            <person name="O'Connor R.E."/>
            <person name="Phillippy A.M."/>
            <person name="Rohrer G.A."/>
            <person name="Rosen B.D."/>
            <person name="Rund L.A."/>
            <person name="Sargent C.A."/>
            <person name="Schook L.B."/>
            <person name="Schroeder S.G."/>
            <person name="Schwartz A.S."/>
            <person name="Skinner B.M."/>
            <person name="Talbot R."/>
            <person name="Tseng E."/>
            <person name="Tuggle C.K."/>
            <person name="Watson M."/>
            <person name="Smith T.P.L."/>
            <person name="Archibald A.L."/>
        </authorList>
    </citation>
    <scope>NUCLEOTIDE SEQUENCE [LARGE SCALE GENOMIC DNA]</scope>
    <source>
        <strain evidence="7">Duroc</strain>
    </source>
</reference>
<dbReference type="PANTHER" id="PTHR10554:SF2">
    <property type="entry name" value="GAMMA-1-SYNTROPHIN"/>
    <property type="match status" value="1"/>
</dbReference>
<feature type="domain" description="PDZ" evidence="6">
    <location>
        <begin position="57"/>
        <end position="140"/>
    </location>
</feature>
<keyword evidence="3" id="KW-0963">Cytoplasm</keyword>
<dbReference type="GO" id="GO:0003779">
    <property type="term" value="F:actin binding"/>
    <property type="evidence" value="ECO:0007669"/>
    <property type="project" value="UniProtKB-KW"/>
</dbReference>
<evidence type="ECO:0000256" key="2">
    <source>
        <dbReference type="ARBA" id="ARBA00010798"/>
    </source>
</evidence>
<evidence type="ECO:0000256" key="1">
    <source>
        <dbReference type="ARBA" id="ARBA00004245"/>
    </source>
</evidence>
<dbReference type="AlphaFoldDB" id="A0A5G2QKN8"/>
<dbReference type="InterPro" id="IPR036034">
    <property type="entry name" value="PDZ_sf"/>
</dbReference>
<protein>
    <submittedName>
        <fullName evidence="7">Syntrophin gamma 1</fullName>
    </submittedName>
</protein>